<dbReference type="GO" id="GO:0000455">
    <property type="term" value="P:enzyme-directed rRNA pseudouridine synthesis"/>
    <property type="evidence" value="ECO:0007669"/>
    <property type="project" value="UniProtKB-ARBA"/>
</dbReference>
<keyword evidence="3 7" id="KW-0413">Isomerase</keyword>
<keyword evidence="11" id="KW-1185">Reference proteome</keyword>
<evidence type="ECO:0000313" key="10">
    <source>
        <dbReference type="EMBL" id="SFC68437.1"/>
    </source>
</evidence>
<dbReference type="SUPFAM" id="SSF55120">
    <property type="entry name" value="Pseudouridine synthase"/>
    <property type="match status" value="1"/>
</dbReference>
<dbReference type="Gene3D" id="3.30.70.580">
    <property type="entry name" value="Pseudouridine synthase I, catalytic domain, N-terminal subdomain"/>
    <property type="match status" value="1"/>
</dbReference>
<dbReference type="NCBIfam" id="TIGR00093">
    <property type="entry name" value="pseudouridine synthase"/>
    <property type="match status" value="1"/>
</dbReference>
<dbReference type="SMART" id="SM00363">
    <property type="entry name" value="S4"/>
    <property type="match status" value="1"/>
</dbReference>
<evidence type="ECO:0000313" key="11">
    <source>
        <dbReference type="Proteomes" id="UP000198862"/>
    </source>
</evidence>
<keyword evidence="8" id="KW-1133">Transmembrane helix</keyword>
<dbReference type="PROSITE" id="PS01149">
    <property type="entry name" value="PSI_RSU"/>
    <property type="match status" value="1"/>
</dbReference>
<reference evidence="10 11" key="1">
    <citation type="submission" date="2016-10" db="EMBL/GenBank/DDBJ databases">
        <authorList>
            <person name="de Groot N.N."/>
        </authorList>
    </citation>
    <scope>NUCLEOTIDE SEQUENCE [LARGE SCALE GENOMIC DNA]</scope>
    <source>
        <strain evidence="10 11">DSM 6059</strain>
    </source>
</reference>
<dbReference type="PANTHER" id="PTHR47683:SF4">
    <property type="entry name" value="PSEUDOURIDINE SYNTHASE"/>
    <property type="match status" value="1"/>
</dbReference>
<keyword evidence="8" id="KW-0472">Membrane</keyword>
<dbReference type="InterPro" id="IPR018496">
    <property type="entry name" value="PsdUridine_synth_RsuA/RluB_CS"/>
</dbReference>
<dbReference type="EC" id="5.4.99.-" evidence="7"/>
<dbReference type="EMBL" id="FOLO01000015">
    <property type="protein sequence ID" value="SFC68437.1"/>
    <property type="molecule type" value="Genomic_DNA"/>
</dbReference>
<dbReference type="Gene3D" id="3.10.290.10">
    <property type="entry name" value="RNA-binding S4 domain"/>
    <property type="match status" value="1"/>
</dbReference>
<dbReference type="CDD" id="cd02553">
    <property type="entry name" value="PseudoU_synth_RsuA"/>
    <property type="match status" value="1"/>
</dbReference>
<dbReference type="InterPro" id="IPR006145">
    <property type="entry name" value="PsdUridine_synth_RsuA/RluA"/>
</dbReference>
<feature type="transmembrane region" description="Helical" evidence="8">
    <location>
        <begin position="6"/>
        <end position="24"/>
    </location>
</feature>
<dbReference type="InterPro" id="IPR050343">
    <property type="entry name" value="RsuA_PseudoU_synthase"/>
</dbReference>
<organism evidence="10 11">
    <name type="scientific">Pseudoalteromonas denitrificans DSM 6059</name>
    <dbReference type="NCBI Taxonomy" id="1123010"/>
    <lineage>
        <taxon>Bacteria</taxon>
        <taxon>Pseudomonadati</taxon>
        <taxon>Pseudomonadota</taxon>
        <taxon>Gammaproteobacteria</taxon>
        <taxon>Alteromonadales</taxon>
        <taxon>Pseudoalteromonadaceae</taxon>
        <taxon>Pseudoalteromonas</taxon>
    </lineage>
</organism>
<evidence type="ECO:0000256" key="8">
    <source>
        <dbReference type="SAM" id="Phobius"/>
    </source>
</evidence>
<dbReference type="PANTHER" id="PTHR47683">
    <property type="entry name" value="PSEUDOURIDINE SYNTHASE FAMILY PROTEIN-RELATED"/>
    <property type="match status" value="1"/>
</dbReference>
<evidence type="ECO:0000256" key="5">
    <source>
        <dbReference type="ARBA" id="ARBA00037590"/>
    </source>
</evidence>
<dbReference type="InterPro" id="IPR042092">
    <property type="entry name" value="PsdUridine_s_RsuA/RluB/E/F_cat"/>
</dbReference>
<dbReference type="SUPFAM" id="SSF55174">
    <property type="entry name" value="Alpha-L RNA-binding motif"/>
    <property type="match status" value="1"/>
</dbReference>
<dbReference type="Gene3D" id="3.30.70.1560">
    <property type="entry name" value="Alpha-L RNA-binding motif"/>
    <property type="match status" value="1"/>
</dbReference>
<dbReference type="AlphaFoldDB" id="A0A1I1L5V9"/>
<dbReference type="InterPro" id="IPR036986">
    <property type="entry name" value="S4_RNA-bd_sf"/>
</dbReference>
<dbReference type="InterPro" id="IPR002942">
    <property type="entry name" value="S4_RNA-bd"/>
</dbReference>
<dbReference type="Pfam" id="PF00849">
    <property type="entry name" value="PseudoU_synth_2"/>
    <property type="match status" value="1"/>
</dbReference>
<name>A0A1I1L5V9_9GAMM</name>
<evidence type="ECO:0000256" key="6">
    <source>
        <dbReference type="PROSITE-ProRule" id="PRU00182"/>
    </source>
</evidence>
<sequence length="268" mass="30550">MLNNWFFIGLYIINIYLSTAIRYTRAIKLSYVNTPMKFPCRLDKFISHLAEIPRTKAKAGIKRKFATVNGEVIRSFDYQVKPDDIVIFKDVQLTDLGKRYFMVNKPEDYVCANSDEMHPTVLELLNEPKLSELHIAGRLDIDTTGLVLITNDGDWSHRATSPKHQKFKTYLIETDAEITEQAITELEEGVMLNGENAPTLPAKVEKLARFSLKLSIQEGKYHQVKRMLAAVGNHVAALHREQVSRILLDSSLEPGQYRALTQDEIDSI</sequence>
<protein>
    <recommendedName>
        <fullName evidence="7">Pseudouridine synthase</fullName>
        <ecNumber evidence="7">5.4.99.-</ecNumber>
    </recommendedName>
</protein>
<accession>A0A1I1L5V9</accession>
<dbReference type="PROSITE" id="PS50889">
    <property type="entry name" value="S4"/>
    <property type="match status" value="1"/>
</dbReference>
<dbReference type="GO" id="GO:0160136">
    <property type="term" value="F:16S rRNA pseudouridine(516) synthase activity"/>
    <property type="evidence" value="ECO:0007669"/>
    <property type="project" value="UniProtKB-EC"/>
</dbReference>
<proteinExistence type="inferred from homology"/>
<dbReference type="GO" id="GO:0003723">
    <property type="term" value="F:RNA binding"/>
    <property type="evidence" value="ECO:0007669"/>
    <property type="project" value="UniProtKB-KW"/>
</dbReference>
<dbReference type="InterPro" id="IPR020103">
    <property type="entry name" value="PsdUridine_synth_cat_dom_sf"/>
</dbReference>
<dbReference type="Proteomes" id="UP000198862">
    <property type="component" value="Unassembled WGS sequence"/>
</dbReference>
<evidence type="ECO:0000256" key="1">
    <source>
        <dbReference type="ARBA" id="ARBA00008348"/>
    </source>
</evidence>
<evidence type="ECO:0000256" key="4">
    <source>
        <dbReference type="ARBA" id="ARBA00036749"/>
    </source>
</evidence>
<dbReference type="CDD" id="cd00165">
    <property type="entry name" value="S4"/>
    <property type="match status" value="1"/>
</dbReference>
<comment type="catalytic activity">
    <reaction evidence="4">
        <text>uridine(516) in 16S rRNA = pseudouridine(516) in 16S rRNA</text>
        <dbReference type="Rhea" id="RHEA:38867"/>
        <dbReference type="Rhea" id="RHEA-COMP:10089"/>
        <dbReference type="Rhea" id="RHEA-COMP:10090"/>
        <dbReference type="ChEBI" id="CHEBI:65314"/>
        <dbReference type="ChEBI" id="CHEBI:65315"/>
        <dbReference type="EC" id="5.4.99.19"/>
    </reaction>
</comment>
<keyword evidence="2 6" id="KW-0694">RNA-binding</keyword>
<evidence type="ECO:0000259" key="9">
    <source>
        <dbReference type="SMART" id="SM00363"/>
    </source>
</evidence>
<comment type="function">
    <text evidence="5">Responsible for synthesis of pseudouridine from uracil-516 in 16S ribosomal RNA.</text>
</comment>
<dbReference type="STRING" id="1123010.SAMN02745724_02269"/>
<feature type="domain" description="RNA-binding S4" evidence="9">
    <location>
        <begin position="40"/>
        <end position="107"/>
    </location>
</feature>
<dbReference type="InterPro" id="IPR020094">
    <property type="entry name" value="TruA/RsuA/RluB/E/F_N"/>
</dbReference>
<gene>
    <name evidence="10" type="ORF">SAMN02745724_02269</name>
</gene>
<keyword evidence="8" id="KW-0812">Transmembrane</keyword>
<evidence type="ECO:0000256" key="3">
    <source>
        <dbReference type="ARBA" id="ARBA00023235"/>
    </source>
</evidence>
<comment type="similarity">
    <text evidence="1 7">Belongs to the pseudouridine synthase RsuA family.</text>
</comment>
<evidence type="ECO:0000256" key="2">
    <source>
        <dbReference type="ARBA" id="ARBA00022884"/>
    </source>
</evidence>
<evidence type="ECO:0000256" key="7">
    <source>
        <dbReference type="RuleBase" id="RU003887"/>
    </source>
</evidence>
<dbReference type="InterPro" id="IPR000748">
    <property type="entry name" value="PsdUridine_synth_RsuA/RluB/E/F"/>
</dbReference>